<feature type="compositionally biased region" description="Basic and acidic residues" evidence="1">
    <location>
        <begin position="624"/>
        <end position="634"/>
    </location>
</feature>
<dbReference type="AlphaFoldDB" id="A0A1F6D657"/>
<dbReference type="CDD" id="cd17470">
    <property type="entry name" value="T3SS_Flik_C"/>
    <property type="match status" value="1"/>
</dbReference>
<organism evidence="3 4">
    <name type="scientific">Handelsmanbacteria sp. (strain RIFCSPLOWO2_12_FULL_64_10)</name>
    <dbReference type="NCBI Taxonomy" id="1817868"/>
    <lineage>
        <taxon>Bacteria</taxon>
        <taxon>Candidatus Handelsmaniibacteriota</taxon>
    </lineage>
</organism>
<feature type="compositionally biased region" description="Basic and acidic residues" evidence="1">
    <location>
        <begin position="163"/>
        <end position="175"/>
    </location>
</feature>
<feature type="compositionally biased region" description="Low complexity" evidence="1">
    <location>
        <begin position="46"/>
        <end position="58"/>
    </location>
</feature>
<feature type="compositionally biased region" description="Basic and acidic residues" evidence="1">
    <location>
        <begin position="681"/>
        <end position="702"/>
    </location>
</feature>
<dbReference type="PANTHER" id="PTHR37533">
    <property type="entry name" value="FLAGELLAR HOOK-LENGTH CONTROL PROTEIN"/>
    <property type="match status" value="1"/>
</dbReference>
<reference evidence="3 4" key="1">
    <citation type="journal article" date="2016" name="Nat. Commun.">
        <title>Thousands of microbial genomes shed light on interconnected biogeochemical processes in an aquifer system.</title>
        <authorList>
            <person name="Anantharaman K."/>
            <person name="Brown C.T."/>
            <person name="Hug L.A."/>
            <person name="Sharon I."/>
            <person name="Castelle C.J."/>
            <person name="Probst A.J."/>
            <person name="Thomas B.C."/>
            <person name="Singh A."/>
            <person name="Wilkins M.J."/>
            <person name="Karaoz U."/>
            <person name="Brodie E.L."/>
            <person name="Williams K.H."/>
            <person name="Hubbard S.S."/>
            <person name="Banfield J.F."/>
        </authorList>
    </citation>
    <scope>NUCLEOTIDE SEQUENCE [LARGE SCALE GENOMIC DNA]</scope>
    <source>
        <strain evidence="4">RIFCSPLOWO2_12_FULL_64_10</strain>
    </source>
</reference>
<evidence type="ECO:0000256" key="1">
    <source>
        <dbReference type="SAM" id="MobiDB-lite"/>
    </source>
</evidence>
<feature type="compositionally biased region" description="Pro residues" evidence="1">
    <location>
        <begin position="417"/>
        <end position="426"/>
    </location>
</feature>
<dbReference type="InterPro" id="IPR052563">
    <property type="entry name" value="FliK"/>
</dbReference>
<feature type="compositionally biased region" description="Low complexity" evidence="1">
    <location>
        <begin position="731"/>
        <end position="750"/>
    </location>
</feature>
<dbReference type="EMBL" id="MFKF01000023">
    <property type="protein sequence ID" value="OGG56821.1"/>
    <property type="molecule type" value="Genomic_DNA"/>
</dbReference>
<feature type="region of interest" description="Disordered" evidence="1">
    <location>
        <begin position="848"/>
        <end position="908"/>
    </location>
</feature>
<evidence type="ECO:0000259" key="2">
    <source>
        <dbReference type="Pfam" id="PF02120"/>
    </source>
</evidence>
<feature type="domain" description="Flagellar hook-length control protein-like C-terminal" evidence="2">
    <location>
        <begin position="781"/>
        <end position="856"/>
    </location>
</feature>
<dbReference type="PANTHER" id="PTHR37533:SF2">
    <property type="entry name" value="FLAGELLAR HOOK-LENGTH CONTROL PROTEIN"/>
    <property type="match status" value="1"/>
</dbReference>
<dbReference type="InterPro" id="IPR038610">
    <property type="entry name" value="FliK-like_C_sf"/>
</dbReference>
<feature type="compositionally biased region" description="Basic and acidic residues" evidence="1">
    <location>
        <begin position="519"/>
        <end position="528"/>
    </location>
</feature>
<feature type="compositionally biased region" description="Basic and acidic residues" evidence="1">
    <location>
        <begin position="848"/>
        <end position="879"/>
    </location>
</feature>
<dbReference type="Pfam" id="PF02120">
    <property type="entry name" value="Flg_hook"/>
    <property type="match status" value="1"/>
</dbReference>
<gene>
    <name evidence="3" type="ORF">A3F84_10510</name>
</gene>
<feature type="region of interest" description="Disordered" evidence="1">
    <location>
        <begin position="43"/>
        <end position="444"/>
    </location>
</feature>
<dbReference type="InterPro" id="IPR021136">
    <property type="entry name" value="Flagellar_hook_control-like_C"/>
</dbReference>
<sequence length="908" mass="94216">MSSLLSILNTGGSGQALPARQAQAQEPSGVAFETFLLTAQDRVEYPPAAASGTSTPPEAQEKTAAAGQSDFQGDPSFESGEPGLRVLPSNGLLDLSLHPLAPSEGPVGDDLTVWGDDPAQGRLPASGAVLAQKERGGESEAQDKTYVSGPLAVLLSPSGPDEGSEKEGVRDREADLSGDGGSGASFALETPRTTPVFEEEENEPATESSFVAPSFILSQVEAPAQRRAVQTETVERGKEAEAQAAETGPPDAPSEGLLSPTRALLHRIVNSFPEEGAEEAGNIPAEANRPGRTGDAGGDVRSPASNARGPAGDGPEDLSGNRPGRVLVRDAQEATQPGLKADEKPTGGSFETPPASDPPQRKGIKTEALSVGTPAGDVSQNTPLSLLMQPPPPAPISGERTGDSPPEMAGVQRPETRNPPPPPLAPTPERSAFAPAPGKEGALEADPAGAVRFVEPAAIRAAVAGAIGDRPEVAGAIGDRPKEGTRAGSPEAVVEAIGDRPAMMRGDENLTAVPAEGTPDGKAERSFDSRPANAPVTARKTPVVGAIGDRPQEGHRWEAGQALGLASDNPSEMGMVRPSDAGTDDRPPATAVPLETQGRAAERAAPFNREVEPSGGQTPSTGVERPETQGRAAERTTPFNREVEPSGGQAPTTGVERPERWEGDPSEGPSDPAPSQAERAAPGERHEGKSDRRDAKEGERPTADQAVSFSSHLGDPVSLKTPSEYGSDPTASAQRQSAASAAGPSPAGARVYTPAAASAGGPDHPPEAVVRQVIRGARFLLKDDVSEVRVRLEPPELGSVHIRLVSGGDTLSGEIGVSNQDVKGIVESHLHQLRSSLTEQGLHVGHIDVSVRDDQRGGAWPDRTDGFGRQDNPPDDRRSPGRNGSPAWEAPEENQRPRRSQSLVDYFA</sequence>
<proteinExistence type="predicted"/>
<dbReference type="Gene3D" id="3.30.750.140">
    <property type="match status" value="1"/>
</dbReference>
<protein>
    <recommendedName>
        <fullName evidence="2">Flagellar hook-length control protein-like C-terminal domain-containing protein</fullName>
    </recommendedName>
</protein>
<accession>A0A1F6D657</accession>
<feature type="region of interest" description="Disordered" evidence="1">
    <location>
        <begin position="1"/>
        <end position="27"/>
    </location>
</feature>
<dbReference type="Proteomes" id="UP000178606">
    <property type="component" value="Unassembled WGS sequence"/>
</dbReference>
<feature type="compositionally biased region" description="Basic and acidic residues" evidence="1">
    <location>
        <begin position="132"/>
        <end position="143"/>
    </location>
</feature>
<feature type="region of interest" description="Disordered" evidence="1">
    <location>
        <begin position="472"/>
        <end position="767"/>
    </location>
</feature>
<evidence type="ECO:0000313" key="3">
    <source>
        <dbReference type="EMBL" id="OGG56821.1"/>
    </source>
</evidence>
<evidence type="ECO:0000313" key="4">
    <source>
        <dbReference type="Proteomes" id="UP000178606"/>
    </source>
</evidence>
<name>A0A1F6D657_HANXR</name>
<feature type="compositionally biased region" description="Polar residues" evidence="1">
    <location>
        <begin position="1"/>
        <end position="10"/>
    </location>
</feature>
<comment type="caution">
    <text evidence="3">The sequence shown here is derived from an EMBL/GenBank/DDBJ whole genome shotgun (WGS) entry which is preliminary data.</text>
</comment>